<dbReference type="VEuPathDB" id="FungiDB:RO3G_11517"/>
<reference evidence="1 2" key="1">
    <citation type="journal article" date="2009" name="PLoS Genet.">
        <title>Genomic analysis of the basal lineage fungus Rhizopus oryzae reveals a whole-genome duplication.</title>
        <authorList>
            <person name="Ma L.-J."/>
            <person name="Ibrahim A.S."/>
            <person name="Skory C."/>
            <person name="Grabherr M.G."/>
            <person name="Burger G."/>
            <person name="Butler M."/>
            <person name="Elias M."/>
            <person name="Idnurm A."/>
            <person name="Lang B.F."/>
            <person name="Sone T."/>
            <person name="Abe A."/>
            <person name="Calvo S.E."/>
            <person name="Corrochano L.M."/>
            <person name="Engels R."/>
            <person name="Fu J."/>
            <person name="Hansberg W."/>
            <person name="Kim J.-M."/>
            <person name="Kodira C.D."/>
            <person name="Koehrsen M.J."/>
            <person name="Liu B."/>
            <person name="Miranda-Saavedra D."/>
            <person name="O'Leary S."/>
            <person name="Ortiz-Castellanos L."/>
            <person name="Poulter R."/>
            <person name="Rodriguez-Romero J."/>
            <person name="Ruiz-Herrera J."/>
            <person name="Shen Y.-Q."/>
            <person name="Zeng Q."/>
            <person name="Galagan J."/>
            <person name="Birren B.W."/>
            <person name="Cuomo C.A."/>
            <person name="Wickes B.L."/>
        </authorList>
    </citation>
    <scope>NUCLEOTIDE SEQUENCE [LARGE SCALE GENOMIC DNA]</scope>
    <source>
        <strain evidence="2">RA 99-880 / ATCC MYA-4621 / FGSC 9543 / NRRL 43880</strain>
    </source>
</reference>
<dbReference type="AlphaFoldDB" id="I1CEC6"/>
<organism evidence="1 2">
    <name type="scientific">Rhizopus delemar (strain RA 99-880 / ATCC MYA-4621 / FGSC 9543 / NRRL 43880)</name>
    <name type="common">Mucormycosis agent</name>
    <name type="synonym">Rhizopus arrhizus var. delemar</name>
    <dbReference type="NCBI Taxonomy" id="246409"/>
    <lineage>
        <taxon>Eukaryota</taxon>
        <taxon>Fungi</taxon>
        <taxon>Fungi incertae sedis</taxon>
        <taxon>Mucoromycota</taxon>
        <taxon>Mucoromycotina</taxon>
        <taxon>Mucoromycetes</taxon>
        <taxon>Mucorales</taxon>
        <taxon>Mucorineae</taxon>
        <taxon>Rhizopodaceae</taxon>
        <taxon>Rhizopus</taxon>
    </lineage>
</organism>
<keyword evidence="2" id="KW-1185">Reference proteome</keyword>
<sequence>MQVVGIDKTQSQSYSIRSASSTKAVELGHSVQDYSHQQFNFFLYGQQHHIFGLRFVNISISTK</sequence>
<dbReference type="GeneID" id="93618482"/>
<dbReference type="RefSeq" id="XP_067522202.1">
    <property type="nucleotide sequence ID" value="XM_067666101.1"/>
</dbReference>
<gene>
    <name evidence="1" type="ORF">RO3G_11517</name>
</gene>
<evidence type="ECO:0000313" key="2">
    <source>
        <dbReference type="Proteomes" id="UP000009138"/>
    </source>
</evidence>
<name>I1CEC6_RHIO9</name>
<protein>
    <submittedName>
        <fullName evidence="1">Uncharacterized protein</fullName>
    </submittedName>
</protein>
<evidence type="ECO:0000313" key="1">
    <source>
        <dbReference type="EMBL" id="EIE86806.1"/>
    </source>
</evidence>
<dbReference type="Proteomes" id="UP000009138">
    <property type="component" value="Unassembled WGS sequence"/>
</dbReference>
<proteinExistence type="predicted"/>
<dbReference type="InParanoid" id="I1CEC6"/>
<accession>I1CEC6</accession>
<dbReference type="EMBL" id="CH476740">
    <property type="protein sequence ID" value="EIE86806.1"/>
    <property type="molecule type" value="Genomic_DNA"/>
</dbReference>